<feature type="domain" description="Arrestin C-terminal-like" evidence="1">
    <location>
        <begin position="129"/>
        <end position="244"/>
    </location>
</feature>
<dbReference type="AlphaFoldDB" id="A0A915CS46"/>
<dbReference type="InterPro" id="IPR011022">
    <property type="entry name" value="Arrestin_C-like"/>
</dbReference>
<sequence length="320" mass="35903">MDLLEYFFTEMQKTPGNVGQTKAYEQEIVFINSKTDLWVSYEKNTQESPKKQITLQLPEEQALYTSFDARNSAGCVRYYIIVQAFNSGHSTLKRKLLFPVVCPKNLGKDPLLSQLSMQTINLEKSKVLEKGNVTAKLHLKKRGYVPGEPLQGQITIDNRSSKSINARELLRDARNGLAHPKILANSSLTYPIKFYVPALLPNLSVPECIEADYCLCLDVDWKRASQKRNFLQIKTPIIIGTHPTNELPGQISDLPPPPYEERANGVTHTFADMPPSYAVSVGGVSELGGKEAENNLLNATNKWKFMPLFATITTMLSLKR</sequence>
<organism evidence="2 3">
    <name type="scientific">Ditylenchus dipsaci</name>
    <dbReference type="NCBI Taxonomy" id="166011"/>
    <lineage>
        <taxon>Eukaryota</taxon>
        <taxon>Metazoa</taxon>
        <taxon>Ecdysozoa</taxon>
        <taxon>Nematoda</taxon>
        <taxon>Chromadorea</taxon>
        <taxon>Rhabditida</taxon>
        <taxon>Tylenchina</taxon>
        <taxon>Tylenchomorpha</taxon>
        <taxon>Sphaerularioidea</taxon>
        <taxon>Anguinidae</taxon>
        <taxon>Anguininae</taxon>
        <taxon>Ditylenchus</taxon>
    </lineage>
</organism>
<proteinExistence type="predicted"/>
<name>A0A915CS46_9BILA</name>
<dbReference type="InterPro" id="IPR014756">
    <property type="entry name" value="Ig_E-set"/>
</dbReference>
<dbReference type="Gene3D" id="2.60.40.640">
    <property type="match status" value="1"/>
</dbReference>
<dbReference type="SMART" id="SM01017">
    <property type="entry name" value="Arrestin_C"/>
    <property type="match status" value="1"/>
</dbReference>
<evidence type="ECO:0000313" key="2">
    <source>
        <dbReference type="Proteomes" id="UP000887574"/>
    </source>
</evidence>
<dbReference type="GO" id="GO:0005737">
    <property type="term" value="C:cytoplasm"/>
    <property type="evidence" value="ECO:0007669"/>
    <property type="project" value="TreeGrafter"/>
</dbReference>
<evidence type="ECO:0000313" key="3">
    <source>
        <dbReference type="WBParaSite" id="jg12037"/>
    </source>
</evidence>
<dbReference type="Proteomes" id="UP000887574">
    <property type="component" value="Unplaced"/>
</dbReference>
<dbReference type="PANTHER" id="PTHR11188:SF175">
    <property type="entry name" value="ARRESTIN C-TERMINAL-LIKE DOMAIN-CONTAINING PROTEIN"/>
    <property type="match status" value="1"/>
</dbReference>
<reference evidence="3" key="1">
    <citation type="submission" date="2022-11" db="UniProtKB">
        <authorList>
            <consortium name="WormBaseParasite"/>
        </authorList>
    </citation>
    <scope>IDENTIFICATION</scope>
</reference>
<keyword evidence="2" id="KW-1185">Reference proteome</keyword>
<accession>A0A915CS46</accession>
<protein>
    <submittedName>
        <fullName evidence="3">Arrestin C-terminal-like domain-containing protein</fullName>
    </submittedName>
</protein>
<dbReference type="InterPro" id="IPR014752">
    <property type="entry name" value="Arrestin-like_C"/>
</dbReference>
<dbReference type="PANTHER" id="PTHR11188">
    <property type="entry name" value="ARRESTIN DOMAIN CONTAINING PROTEIN"/>
    <property type="match status" value="1"/>
</dbReference>
<dbReference type="GO" id="GO:0015031">
    <property type="term" value="P:protein transport"/>
    <property type="evidence" value="ECO:0007669"/>
    <property type="project" value="TreeGrafter"/>
</dbReference>
<dbReference type="SUPFAM" id="SSF81296">
    <property type="entry name" value="E set domains"/>
    <property type="match status" value="1"/>
</dbReference>
<dbReference type="InterPro" id="IPR050357">
    <property type="entry name" value="Arrestin_domain-protein"/>
</dbReference>
<evidence type="ECO:0000259" key="1">
    <source>
        <dbReference type="SMART" id="SM01017"/>
    </source>
</evidence>
<dbReference type="WBParaSite" id="jg12037">
    <property type="protein sequence ID" value="jg12037"/>
    <property type="gene ID" value="jg12037"/>
</dbReference>